<dbReference type="EMBL" id="CM043025">
    <property type="protein sequence ID" value="KAI4554119.1"/>
    <property type="molecule type" value="Genomic_DNA"/>
</dbReference>
<name>A0ACB9TZG4_9CETA</name>
<protein>
    <submittedName>
        <fullName evidence="1">Uncharacterized protein</fullName>
    </submittedName>
</protein>
<accession>A0ACB9TZG4</accession>
<sequence>MFATGNGLTHGDKAFKSGKSKENAQCWSYRLMQTYTRIRRNKHKDPKQPYQSVCVRGHKMGIISNNLQRKGQRAFRFLTSHQGRTDFTGETVLDHAVFWFGCADRQVKARRSPFSLWDLAGIVDTKRYVHLEPNCELDFPGGTVDKNPPADEGDMGLIPDLGRSTHFGATKPGPNYRARALEP</sequence>
<evidence type="ECO:0000313" key="2">
    <source>
        <dbReference type="Proteomes" id="UP001057279"/>
    </source>
</evidence>
<comment type="caution">
    <text evidence="1">The sequence shown here is derived from an EMBL/GenBank/DDBJ whole genome shotgun (WGS) entry which is preliminary data.</text>
</comment>
<dbReference type="Proteomes" id="UP001057279">
    <property type="component" value="Chromosome X"/>
</dbReference>
<organism evidence="1 2">
    <name type="scientific">Ovis ammon polii x Ovis aries</name>
    <dbReference type="NCBI Taxonomy" id="2918886"/>
    <lineage>
        <taxon>Eukaryota</taxon>
        <taxon>Metazoa</taxon>
        <taxon>Chordata</taxon>
        <taxon>Craniata</taxon>
        <taxon>Vertebrata</taxon>
        <taxon>Euteleostomi</taxon>
        <taxon>Mammalia</taxon>
        <taxon>Eutheria</taxon>
        <taxon>Laurasiatheria</taxon>
        <taxon>Artiodactyla</taxon>
        <taxon>Ruminantia</taxon>
        <taxon>Pecora</taxon>
        <taxon>Bovidae</taxon>
        <taxon>Caprinae</taxon>
        <taxon>Ovis</taxon>
    </lineage>
</organism>
<gene>
    <name evidence="1" type="ORF">MJG53_019418</name>
</gene>
<keyword evidence="2" id="KW-1185">Reference proteome</keyword>
<reference evidence="1" key="1">
    <citation type="submission" date="2022-03" db="EMBL/GenBank/DDBJ databases">
        <title>Genomic analyses of argali, domestic sheep and their hybrids provide insights into chromosomal evolution, heterosis and genetic basis of agronomic traits.</title>
        <authorList>
            <person name="Li M."/>
        </authorList>
    </citation>
    <scope>NUCLEOTIDE SEQUENCE</scope>
    <source>
        <strain evidence="1">F1 hybrid</strain>
    </source>
</reference>
<evidence type="ECO:0000313" key="1">
    <source>
        <dbReference type="EMBL" id="KAI4554119.1"/>
    </source>
</evidence>
<proteinExistence type="predicted"/>